<keyword evidence="3" id="KW-0540">Nuclease</keyword>
<dbReference type="SUPFAM" id="SSF88723">
    <property type="entry name" value="PIN domain-like"/>
    <property type="match status" value="1"/>
</dbReference>
<keyword evidence="4" id="KW-0479">Metal-binding</keyword>
<keyword evidence="5" id="KW-0378">Hydrolase</keyword>
<keyword evidence="10" id="KW-1185">Reference proteome</keyword>
<keyword evidence="9" id="KW-0238">DNA-binding</keyword>
<evidence type="ECO:0000256" key="1">
    <source>
        <dbReference type="ARBA" id="ARBA00001946"/>
    </source>
</evidence>
<dbReference type="GO" id="GO:0003677">
    <property type="term" value="F:DNA binding"/>
    <property type="evidence" value="ECO:0007669"/>
    <property type="project" value="UniProtKB-KW"/>
</dbReference>
<protein>
    <submittedName>
        <fullName evidence="9">DNA-binding protein</fullName>
    </submittedName>
</protein>
<dbReference type="STRING" id="486698.AWC22_24335"/>
<organism evidence="9 10">
    <name type="scientific">Mycobacterium riyadhense</name>
    <dbReference type="NCBI Taxonomy" id="486698"/>
    <lineage>
        <taxon>Bacteria</taxon>
        <taxon>Bacillati</taxon>
        <taxon>Actinomycetota</taxon>
        <taxon>Actinomycetes</taxon>
        <taxon>Mycobacteriales</taxon>
        <taxon>Mycobacteriaceae</taxon>
        <taxon>Mycobacterium</taxon>
    </lineage>
</organism>
<comment type="cofactor">
    <cofactor evidence="1">
        <name>Mg(2+)</name>
        <dbReference type="ChEBI" id="CHEBI:18420"/>
    </cofactor>
</comment>
<evidence type="ECO:0000256" key="3">
    <source>
        <dbReference type="ARBA" id="ARBA00022722"/>
    </source>
</evidence>
<keyword evidence="2" id="KW-1277">Toxin-antitoxin system</keyword>
<dbReference type="EMBL" id="LQPQ01000138">
    <property type="protein sequence ID" value="ORW72565.1"/>
    <property type="molecule type" value="Genomic_DNA"/>
</dbReference>
<dbReference type="GO" id="GO:0046872">
    <property type="term" value="F:metal ion binding"/>
    <property type="evidence" value="ECO:0007669"/>
    <property type="project" value="UniProtKB-KW"/>
</dbReference>
<evidence type="ECO:0000256" key="6">
    <source>
        <dbReference type="ARBA" id="ARBA00022842"/>
    </source>
</evidence>
<evidence type="ECO:0000256" key="7">
    <source>
        <dbReference type="ARBA" id="ARBA00038093"/>
    </source>
</evidence>
<dbReference type="OrthoDB" id="9800524at2"/>
<sequence length="135" mass="15293">MWLGTLVDSNVLLDVLTDDPRWGRWSAEQLARAFDAGSVAINPLIFAELSVGFERIEDIEEALPDRIERENLPWEAAFQAGRCFLRYRRRGGTRPAPLPDFYIAAHAAVTGRVLLTRDRPRHLDLLPTLEVISPD</sequence>
<dbReference type="GO" id="GO:0016787">
    <property type="term" value="F:hydrolase activity"/>
    <property type="evidence" value="ECO:0007669"/>
    <property type="project" value="UniProtKB-KW"/>
</dbReference>
<comment type="caution">
    <text evidence="9">The sequence shown here is derived from an EMBL/GenBank/DDBJ whole genome shotgun (WGS) entry which is preliminary data.</text>
</comment>
<evidence type="ECO:0000259" key="8">
    <source>
        <dbReference type="Pfam" id="PF01850"/>
    </source>
</evidence>
<feature type="domain" description="PIN" evidence="8">
    <location>
        <begin position="6"/>
        <end position="119"/>
    </location>
</feature>
<dbReference type="Pfam" id="PF01850">
    <property type="entry name" value="PIN"/>
    <property type="match status" value="1"/>
</dbReference>
<evidence type="ECO:0000256" key="5">
    <source>
        <dbReference type="ARBA" id="ARBA00022801"/>
    </source>
</evidence>
<keyword evidence="6" id="KW-0460">Magnesium</keyword>
<evidence type="ECO:0000313" key="10">
    <source>
        <dbReference type="Proteomes" id="UP000193087"/>
    </source>
</evidence>
<proteinExistence type="inferred from homology"/>
<evidence type="ECO:0000256" key="4">
    <source>
        <dbReference type="ARBA" id="ARBA00022723"/>
    </source>
</evidence>
<accession>A0A1X2C991</accession>
<comment type="similarity">
    <text evidence="7">Belongs to the PINc/VapC protein family.</text>
</comment>
<dbReference type="AlphaFoldDB" id="A0A1X2C991"/>
<evidence type="ECO:0000313" key="9">
    <source>
        <dbReference type="EMBL" id="ORW72565.1"/>
    </source>
</evidence>
<gene>
    <name evidence="9" type="ORF">AWC22_24335</name>
</gene>
<name>A0A1X2C991_9MYCO</name>
<dbReference type="GO" id="GO:0004518">
    <property type="term" value="F:nuclease activity"/>
    <property type="evidence" value="ECO:0007669"/>
    <property type="project" value="UniProtKB-KW"/>
</dbReference>
<dbReference type="InterPro" id="IPR029060">
    <property type="entry name" value="PIN-like_dom_sf"/>
</dbReference>
<dbReference type="PANTHER" id="PTHR33653:SF1">
    <property type="entry name" value="RIBONUCLEASE VAPC2"/>
    <property type="match status" value="1"/>
</dbReference>
<reference evidence="9 10" key="1">
    <citation type="submission" date="2016-01" db="EMBL/GenBank/DDBJ databases">
        <title>The new phylogeny of the genus Mycobacterium.</title>
        <authorList>
            <person name="Tarcisio F."/>
            <person name="Conor M."/>
            <person name="Antonella G."/>
            <person name="Elisabetta G."/>
            <person name="Giulia F.S."/>
            <person name="Sara T."/>
            <person name="Anna F."/>
            <person name="Clotilde B."/>
            <person name="Roberto B."/>
            <person name="Veronica D.S."/>
            <person name="Fabio R."/>
            <person name="Monica P."/>
            <person name="Olivier J."/>
            <person name="Enrico T."/>
            <person name="Nicola S."/>
        </authorList>
    </citation>
    <scope>NUCLEOTIDE SEQUENCE [LARGE SCALE GENOMIC DNA]</scope>
    <source>
        <strain evidence="9 10">DSM 45176</strain>
    </source>
</reference>
<dbReference type="InterPro" id="IPR050556">
    <property type="entry name" value="Type_II_TA_system_RNase"/>
</dbReference>
<dbReference type="Proteomes" id="UP000193087">
    <property type="component" value="Unassembled WGS sequence"/>
</dbReference>
<evidence type="ECO:0000256" key="2">
    <source>
        <dbReference type="ARBA" id="ARBA00022649"/>
    </source>
</evidence>
<dbReference type="Gene3D" id="3.40.50.1010">
    <property type="entry name" value="5'-nuclease"/>
    <property type="match status" value="1"/>
</dbReference>
<dbReference type="GeneID" id="93497625"/>
<dbReference type="PANTHER" id="PTHR33653">
    <property type="entry name" value="RIBONUCLEASE VAPC2"/>
    <property type="match status" value="1"/>
</dbReference>
<dbReference type="RefSeq" id="WP_085251631.1">
    <property type="nucleotide sequence ID" value="NZ_CAJMWJ010000003.1"/>
</dbReference>
<dbReference type="InterPro" id="IPR002716">
    <property type="entry name" value="PIN_dom"/>
</dbReference>